<proteinExistence type="predicted"/>
<dbReference type="RefSeq" id="WP_067556383.1">
    <property type="nucleotide sequence ID" value="NZ_CP016895.1"/>
</dbReference>
<feature type="chain" id="PRO_5008539949" evidence="1">
    <location>
        <begin position="33"/>
        <end position="209"/>
    </location>
</feature>
<keyword evidence="1" id="KW-0732">Signal</keyword>
<protein>
    <submittedName>
        <fullName evidence="2">Uncharacterized protein</fullName>
    </submittedName>
</protein>
<name>A0A1B2M183_9GAMM</name>
<keyword evidence="3" id="KW-1185">Reference proteome</keyword>
<accession>A0A1B2M183</accession>
<evidence type="ECO:0000256" key="1">
    <source>
        <dbReference type="SAM" id="SignalP"/>
    </source>
</evidence>
<evidence type="ECO:0000313" key="3">
    <source>
        <dbReference type="Proteomes" id="UP000093391"/>
    </source>
</evidence>
<dbReference type="KEGG" id="ala:BFG52_11755"/>
<dbReference type="EMBL" id="CP016895">
    <property type="protein sequence ID" value="AOA58957.1"/>
    <property type="molecule type" value="Genomic_DNA"/>
</dbReference>
<evidence type="ECO:0000313" key="2">
    <source>
        <dbReference type="EMBL" id="AOA58957.1"/>
    </source>
</evidence>
<reference evidence="2 3" key="1">
    <citation type="submission" date="2016-08" db="EMBL/GenBank/DDBJ databases">
        <authorList>
            <person name="Seilhamer J.J."/>
        </authorList>
    </citation>
    <scope>NUCLEOTIDE SEQUENCE [LARGE SCALE GENOMIC DNA]</scope>
    <source>
        <strain evidence="2 3">BRTC-1</strain>
    </source>
</reference>
<feature type="signal peptide" evidence="1">
    <location>
        <begin position="1"/>
        <end position="32"/>
    </location>
</feature>
<organism evidence="2 3">
    <name type="scientific">Acinetobacter larvae</name>
    <dbReference type="NCBI Taxonomy" id="1789224"/>
    <lineage>
        <taxon>Bacteria</taxon>
        <taxon>Pseudomonadati</taxon>
        <taxon>Pseudomonadota</taxon>
        <taxon>Gammaproteobacteria</taxon>
        <taxon>Moraxellales</taxon>
        <taxon>Moraxellaceae</taxon>
        <taxon>Acinetobacter</taxon>
    </lineage>
</organism>
<dbReference type="AlphaFoldDB" id="A0A1B2M183"/>
<gene>
    <name evidence="2" type="ORF">BFG52_11755</name>
</gene>
<dbReference type="Proteomes" id="UP000093391">
    <property type="component" value="Chromosome"/>
</dbReference>
<sequence>MLWQKKIKDISKDGRMIMALLLGMGPSTAALASNDHMPATTALRCDRDIPKFEQQFVKALDIIRHGTLEQVRNFGKKTSYEYLFRKTHPKQRYYQYRWTAATEAMKKTKHEFKKLQSYDYIHYHMNFAQPSANFILGHQEICLIKATRIRSMEEMASQREIDRKSMVIIFSRDLGTLRWRNMIYHHKMRAADFAEFYPNFPEDKKVLLD</sequence>
<dbReference type="OrthoDB" id="6713624at2"/>